<protein>
    <submittedName>
        <fullName evidence="1">Uncharacterized protein</fullName>
    </submittedName>
</protein>
<evidence type="ECO:0000313" key="1">
    <source>
        <dbReference type="EMBL" id="ANE50785.1"/>
    </source>
</evidence>
<reference evidence="1 2" key="2">
    <citation type="journal article" date="2016" name="Int. J. Syst. Evol. Microbiol.">
        <title>Flavisolibacter tropicus sp. nov., isolated from tropical soil.</title>
        <authorList>
            <person name="Lee J.J."/>
            <person name="Kang M.S."/>
            <person name="Kim G.S."/>
            <person name="Lee C.S."/>
            <person name="Lim S."/>
            <person name="Lee J."/>
            <person name="Roh S.H."/>
            <person name="Kang H."/>
            <person name="Ha J.M."/>
            <person name="Bae S."/>
            <person name="Jung H.Y."/>
            <person name="Kim M.K."/>
        </authorList>
    </citation>
    <scope>NUCLEOTIDE SEQUENCE [LARGE SCALE GENOMIC DNA]</scope>
    <source>
        <strain evidence="1 2">LCS9</strain>
    </source>
</reference>
<reference evidence="2" key="1">
    <citation type="submission" date="2015-01" db="EMBL/GenBank/DDBJ databases">
        <title>Flavisolibacter sp./LCS9/ whole genome sequencing.</title>
        <authorList>
            <person name="Kim M.K."/>
            <person name="Srinivasan S."/>
            <person name="Lee J.-J."/>
        </authorList>
    </citation>
    <scope>NUCLEOTIDE SEQUENCE [LARGE SCALE GENOMIC DNA]</scope>
    <source>
        <strain evidence="2">LCS9</strain>
    </source>
</reference>
<proteinExistence type="predicted"/>
<dbReference type="KEGG" id="fla:SY85_10000"/>
<name>A0A172TUL5_9BACT</name>
<organism evidence="1 2">
    <name type="scientific">Flavisolibacter tropicus</name>
    <dbReference type="NCBI Taxonomy" id="1492898"/>
    <lineage>
        <taxon>Bacteria</taxon>
        <taxon>Pseudomonadati</taxon>
        <taxon>Bacteroidota</taxon>
        <taxon>Chitinophagia</taxon>
        <taxon>Chitinophagales</taxon>
        <taxon>Chitinophagaceae</taxon>
        <taxon>Flavisolibacter</taxon>
    </lineage>
</organism>
<dbReference type="RefSeq" id="WP_066404103.1">
    <property type="nucleotide sequence ID" value="NZ_CP011390.1"/>
</dbReference>
<keyword evidence="2" id="KW-1185">Reference proteome</keyword>
<dbReference type="OrthoDB" id="679797at2"/>
<evidence type="ECO:0000313" key="2">
    <source>
        <dbReference type="Proteomes" id="UP000077177"/>
    </source>
</evidence>
<gene>
    <name evidence="1" type="ORF">SY85_10000</name>
</gene>
<accession>A0A172TUL5</accession>
<dbReference type="EMBL" id="CP011390">
    <property type="protein sequence ID" value="ANE50785.1"/>
    <property type="molecule type" value="Genomic_DNA"/>
</dbReference>
<sequence length="106" mass="12471">MIKALCIDDANRPEDIPLSAWVKKNEWYHITHIIFNEINQVQGCELYELEIPKECFPYTNYRLSRFAIEPKDVEAFLELLKLSTELNDVNIDFEKLTDKPAVLEKV</sequence>
<dbReference type="Proteomes" id="UP000077177">
    <property type="component" value="Chromosome"/>
</dbReference>
<dbReference type="AlphaFoldDB" id="A0A172TUL5"/>